<dbReference type="EMBL" id="KN882150">
    <property type="protein sequence ID" value="KIY42927.1"/>
    <property type="molecule type" value="Genomic_DNA"/>
</dbReference>
<name>A0A0D6ZYQ5_9AGAR</name>
<dbReference type="SUPFAM" id="SSF53474">
    <property type="entry name" value="alpha/beta-Hydrolases"/>
    <property type="match status" value="1"/>
</dbReference>
<feature type="signal peptide" evidence="3">
    <location>
        <begin position="1"/>
        <end position="21"/>
    </location>
</feature>
<evidence type="ECO:0000259" key="4">
    <source>
        <dbReference type="Pfam" id="PF00135"/>
    </source>
</evidence>
<evidence type="ECO:0000256" key="3">
    <source>
        <dbReference type="RuleBase" id="RU361235"/>
    </source>
</evidence>
<dbReference type="Pfam" id="PF00135">
    <property type="entry name" value="COesterase"/>
    <property type="match status" value="1"/>
</dbReference>
<dbReference type="InterPro" id="IPR019826">
    <property type="entry name" value="Carboxylesterase_B_AS"/>
</dbReference>
<feature type="chain" id="PRO_5005115256" description="Carboxylic ester hydrolase" evidence="3">
    <location>
        <begin position="22"/>
        <end position="578"/>
    </location>
</feature>
<sequence>MVAFTAAVVSVLCFLTVIADASPLKFTSPNRQPQSSGSHQHLVFPVLSSTDIWCKIPLLSKFLCPRTNASSTVATDTKIGTAKGYLYSTSGVTRYPVKYASASRWQASSTMSVWDLPYVLNDSDNATALPLACPQTDLNSTDYAEDCLSMLIYVPPSVTSSSSVPVLVWIHGGSFVIGSATQAGLDGSDLAVATDSIVVVLQYRLGALGFMAPDGSTNLAVKDVINALEFLDNTISSFGGDSSMITLAGQSSGAGMIRALLATPSASSYFKSAILQSDPMNFGFLNTSTQESMQSYYNDLVGCSSSDTSCFDALSVSDILTAETTLYDNAESIDASAGSAEPIRPVHDGTLITSALDLTVASDFPAQTKTILLSNVKNEAGPTIYGDFTSVLPSSYFDIITEEMLGDPRATTVENSSYYTTTAIPASADDARVSLEVLGTDYMWRCATWSFAGLWASNGGTAYVGLYTVGATYPDNEDIPFCADDGGICHEDDIEIVFGTVSDPTTAQSDLITQVQARYKAFLYDGTPNSGSYTTWTAATSTDINPLNLGGTDTIETGACNISFWGDAVEYDYQVYYI</sequence>
<keyword evidence="6" id="KW-1185">Reference proteome</keyword>
<dbReference type="GO" id="GO:0016787">
    <property type="term" value="F:hydrolase activity"/>
    <property type="evidence" value="ECO:0007669"/>
    <property type="project" value="UniProtKB-KW"/>
</dbReference>
<proteinExistence type="inferred from homology"/>
<accession>A0A0D6ZYQ5</accession>
<dbReference type="OrthoDB" id="408631at2759"/>
<dbReference type="InterPro" id="IPR029058">
    <property type="entry name" value="AB_hydrolase_fold"/>
</dbReference>
<comment type="similarity">
    <text evidence="1 3">Belongs to the type-B carboxylesterase/lipase family.</text>
</comment>
<dbReference type="InterPro" id="IPR002018">
    <property type="entry name" value="CarbesteraseB"/>
</dbReference>
<dbReference type="Proteomes" id="UP000054144">
    <property type="component" value="Unassembled WGS sequence"/>
</dbReference>
<keyword evidence="3" id="KW-0732">Signal</keyword>
<dbReference type="PANTHER" id="PTHR45570">
    <property type="entry name" value="CARBOXYLIC ESTER HYDROLASE"/>
    <property type="match status" value="1"/>
</dbReference>
<keyword evidence="2 3" id="KW-0378">Hydrolase</keyword>
<evidence type="ECO:0000313" key="6">
    <source>
        <dbReference type="Proteomes" id="UP000054144"/>
    </source>
</evidence>
<dbReference type="EC" id="3.1.1.-" evidence="3"/>
<feature type="domain" description="Carboxylesterase type B" evidence="4">
    <location>
        <begin position="97"/>
        <end position="553"/>
    </location>
</feature>
<dbReference type="Gene3D" id="3.40.50.1820">
    <property type="entry name" value="alpha/beta hydrolase"/>
    <property type="match status" value="1"/>
</dbReference>
<reference evidence="5 6" key="1">
    <citation type="journal article" date="2015" name="Fungal Genet. Biol.">
        <title>Evolution of novel wood decay mechanisms in Agaricales revealed by the genome sequences of Fistulina hepatica and Cylindrobasidium torrendii.</title>
        <authorList>
            <person name="Floudas D."/>
            <person name="Held B.W."/>
            <person name="Riley R."/>
            <person name="Nagy L.G."/>
            <person name="Koehler G."/>
            <person name="Ransdell A.S."/>
            <person name="Younus H."/>
            <person name="Chow J."/>
            <person name="Chiniquy J."/>
            <person name="Lipzen A."/>
            <person name="Tritt A."/>
            <person name="Sun H."/>
            <person name="Haridas S."/>
            <person name="LaButti K."/>
            <person name="Ohm R.A."/>
            <person name="Kues U."/>
            <person name="Blanchette R.A."/>
            <person name="Grigoriev I.V."/>
            <person name="Minto R.E."/>
            <person name="Hibbett D.S."/>
        </authorList>
    </citation>
    <scope>NUCLEOTIDE SEQUENCE [LARGE SCALE GENOMIC DNA]</scope>
    <source>
        <strain evidence="5 6">ATCC 64428</strain>
    </source>
</reference>
<dbReference type="AlphaFoldDB" id="A0A0D6ZYQ5"/>
<evidence type="ECO:0000256" key="2">
    <source>
        <dbReference type="ARBA" id="ARBA00022801"/>
    </source>
</evidence>
<evidence type="ECO:0000313" key="5">
    <source>
        <dbReference type="EMBL" id="KIY42927.1"/>
    </source>
</evidence>
<dbReference type="ESTHER" id="9agar-a0a0d6zyq5">
    <property type="family name" value="Fungal_carboxylesterase_lipase"/>
</dbReference>
<dbReference type="PROSITE" id="PS00122">
    <property type="entry name" value="CARBOXYLESTERASE_B_1"/>
    <property type="match status" value="1"/>
</dbReference>
<organism evidence="5 6">
    <name type="scientific">Fistulina hepatica ATCC 64428</name>
    <dbReference type="NCBI Taxonomy" id="1128425"/>
    <lineage>
        <taxon>Eukaryota</taxon>
        <taxon>Fungi</taxon>
        <taxon>Dikarya</taxon>
        <taxon>Basidiomycota</taxon>
        <taxon>Agaricomycotina</taxon>
        <taxon>Agaricomycetes</taxon>
        <taxon>Agaricomycetidae</taxon>
        <taxon>Agaricales</taxon>
        <taxon>Fistulinaceae</taxon>
        <taxon>Fistulina</taxon>
    </lineage>
</organism>
<dbReference type="PANTHER" id="PTHR45570:SF1">
    <property type="entry name" value="CARBOXYLIC ESTER HYDROLASE"/>
    <property type="match status" value="1"/>
</dbReference>
<gene>
    <name evidence="5" type="ORF">FISHEDRAFT_54484</name>
</gene>
<protein>
    <recommendedName>
        <fullName evidence="3">Carboxylic ester hydrolase</fullName>
        <ecNumber evidence="3">3.1.1.-</ecNumber>
    </recommendedName>
</protein>
<evidence type="ECO:0000256" key="1">
    <source>
        <dbReference type="ARBA" id="ARBA00005964"/>
    </source>
</evidence>